<dbReference type="AlphaFoldDB" id="A0A6L5JYY5"/>
<evidence type="ECO:0000313" key="2">
    <source>
        <dbReference type="Proteomes" id="UP000480275"/>
    </source>
</evidence>
<dbReference type="Proteomes" id="UP000480275">
    <property type="component" value="Unassembled WGS sequence"/>
</dbReference>
<dbReference type="EMBL" id="WIXJ01000010">
    <property type="protein sequence ID" value="MQY52399.1"/>
    <property type="molecule type" value="Genomic_DNA"/>
</dbReference>
<gene>
    <name evidence="1" type="ORF">GHK24_11510</name>
</gene>
<sequence>MEQVRLWRAKNLCSRDYIDAWESLLAQPEKAAEMLEDPSPYAAQLRQNSPFVSILVGAMGESASRKTSHT</sequence>
<dbReference type="OrthoDB" id="9182456at2"/>
<proteinExistence type="predicted"/>
<comment type="caution">
    <text evidence="1">The sequence shown here is derived from an EMBL/GenBank/DDBJ whole genome shotgun (WGS) entry which is preliminary data.</text>
</comment>
<reference evidence="1 2" key="1">
    <citation type="submission" date="2019-10" db="EMBL/GenBank/DDBJ databases">
        <title>Whole-genome sequence of the purple nonsulfur photosynthetic bacterium Rhodocyclus tenuis.</title>
        <authorList>
            <person name="Kyndt J.A."/>
            <person name="Meyer T.E."/>
        </authorList>
    </citation>
    <scope>NUCLEOTIDE SEQUENCE [LARGE SCALE GENOMIC DNA]</scope>
    <source>
        <strain evidence="1 2">DSM 110</strain>
    </source>
</reference>
<name>A0A6L5JYY5_RHOTE</name>
<organism evidence="1 2">
    <name type="scientific">Rhodocyclus tenuis</name>
    <name type="common">Rhodospirillum tenue</name>
    <dbReference type="NCBI Taxonomy" id="1066"/>
    <lineage>
        <taxon>Bacteria</taxon>
        <taxon>Pseudomonadati</taxon>
        <taxon>Pseudomonadota</taxon>
        <taxon>Betaproteobacteria</taxon>
        <taxon>Rhodocyclales</taxon>
        <taxon>Rhodocyclaceae</taxon>
        <taxon>Rhodocyclus</taxon>
    </lineage>
</organism>
<protein>
    <submittedName>
        <fullName evidence="1">Uncharacterized protein</fullName>
    </submittedName>
</protein>
<accession>A0A6L5JYY5</accession>
<evidence type="ECO:0000313" key="1">
    <source>
        <dbReference type="EMBL" id="MQY52399.1"/>
    </source>
</evidence>